<keyword evidence="2" id="KW-1003">Cell membrane</keyword>
<dbReference type="PROSITE" id="PS50262">
    <property type="entry name" value="G_PROTEIN_RECEP_F1_2"/>
    <property type="match status" value="1"/>
</dbReference>
<feature type="transmembrane region" description="Helical" evidence="7">
    <location>
        <begin position="62"/>
        <end position="83"/>
    </location>
</feature>
<evidence type="ECO:0000256" key="7">
    <source>
        <dbReference type="SAM" id="Phobius"/>
    </source>
</evidence>
<evidence type="ECO:0000313" key="9">
    <source>
        <dbReference type="Proteomes" id="UP000694865"/>
    </source>
</evidence>
<dbReference type="RefSeq" id="XP_006819639.1">
    <property type="nucleotide sequence ID" value="XM_006819576.1"/>
</dbReference>
<feature type="compositionally biased region" description="Polar residues" evidence="6">
    <location>
        <begin position="334"/>
        <end position="353"/>
    </location>
</feature>
<evidence type="ECO:0000313" key="10">
    <source>
        <dbReference type="RefSeq" id="XP_006819639.1"/>
    </source>
</evidence>
<comment type="subcellular location">
    <subcellularLocation>
        <location evidence="1">Cell membrane</location>
        <topology evidence="1">Multi-pass membrane protein</topology>
    </subcellularLocation>
</comment>
<feature type="domain" description="G-protein coupled receptors family 1 profile" evidence="8">
    <location>
        <begin position="43"/>
        <end position="299"/>
    </location>
</feature>
<keyword evidence="5 7" id="KW-0472">Membrane</keyword>
<organism evidence="9 10">
    <name type="scientific">Saccoglossus kowalevskii</name>
    <name type="common">Acorn worm</name>
    <dbReference type="NCBI Taxonomy" id="10224"/>
    <lineage>
        <taxon>Eukaryota</taxon>
        <taxon>Metazoa</taxon>
        <taxon>Hemichordata</taxon>
        <taxon>Enteropneusta</taxon>
        <taxon>Harrimaniidae</taxon>
        <taxon>Saccoglossus</taxon>
    </lineage>
</organism>
<evidence type="ECO:0000256" key="4">
    <source>
        <dbReference type="ARBA" id="ARBA00022989"/>
    </source>
</evidence>
<dbReference type="SMART" id="SM01381">
    <property type="entry name" value="7TM_GPCR_Srsx"/>
    <property type="match status" value="1"/>
</dbReference>
<sequence length="366" mass="41260">MSNSCLFEEDQRIGNSTLHKTGLYIGTAGVVIMTAVSVVIILLNTIILVTILCYKKLHSVSYYFYASFTVADFLVGLVMLPVAMALNNSPEKFHQYWLCISVSCLPAFAIVTFMLHMVITSFDLHYKIMYPFKYPRKMTKKRCFITIFSVWFCASVVSFSPVLGWNTYWERCLLPGFHCSPKNVLSVTYFCIITYVIIVPCIITIVVFNVRVIRLAKITVQQIKISRPKMADSVTNKYNASRKSTITLLFILFFLSIFWLPFLVILQITLICSDCAQNSYVVIGMLAALGSAAMGPITAVLRHREYRHIVRKLAVAACNANCWRGWSSHRAAAVNQNKHPSTTTQPDTVSSYSPGEKLEMSNEVAL</sequence>
<keyword evidence="4 7" id="KW-1133">Transmembrane helix</keyword>
<dbReference type="Pfam" id="PF00001">
    <property type="entry name" value="7tm_1"/>
    <property type="match status" value="1"/>
</dbReference>
<evidence type="ECO:0000256" key="3">
    <source>
        <dbReference type="ARBA" id="ARBA00022692"/>
    </source>
</evidence>
<feature type="transmembrane region" description="Helical" evidence="7">
    <location>
        <begin position="184"/>
        <end position="208"/>
    </location>
</feature>
<evidence type="ECO:0000256" key="6">
    <source>
        <dbReference type="SAM" id="MobiDB-lite"/>
    </source>
</evidence>
<name>A0ABM0MHZ8_SACKO</name>
<dbReference type="Gene3D" id="1.20.1070.10">
    <property type="entry name" value="Rhodopsin 7-helix transmembrane proteins"/>
    <property type="match status" value="1"/>
</dbReference>
<dbReference type="PANTHER" id="PTHR22750">
    <property type="entry name" value="G-PROTEIN COUPLED RECEPTOR"/>
    <property type="match status" value="1"/>
</dbReference>
<feature type="transmembrane region" description="Helical" evidence="7">
    <location>
        <begin position="23"/>
        <end position="50"/>
    </location>
</feature>
<evidence type="ECO:0000259" key="8">
    <source>
        <dbReference type="PROSITE" id="PS50262"/>
    </source>
</evidence>
<proteinExistence type="predicted"/>
<keyword evidence="3 7" id="KW-0812">Transmembrane</keyword>
<dbReference type="GeneID" id="102805239"/>
<dbReference type="CDD" id="cd00637">
    <property type="entry name" value="7tm_classA_rhodopsin-like"/>
    <property type="match status" value="1"/>
</dbReference>
<evidence type="ECO:0000256" key="5">
    <source>
        <dbReference type="ARBA" id="ARBA00023136"/>
    </source>
</evidence>
<evidence type="ECO:0000256" key="2">
    <source>
        <dbReference type="ARBA" id="ARBA00022475"/>
    </source>
</evidence>
<feature type="transmembrane region" description="Helical" evidence="7">
    <location>
        <begin position="280"/>
        <end position="301"/>
    </location>
</feature>
<dbReference type="InterPro" id="IPR000276">
    <property type="entry name" value="GPCR_Rhodpsn"/>
</dbReference>
<dbReference type="InterPro" id="IPR017452">
    <property type="entry name" value="GPCR_Rhodpsn_7TM"/>
</dbReference>
<protein>
    <submittedName>
        <fullName evidence="10">Adenosine receptor A1-like</fullName>
    </submittedName>
</protein>
<evidence type="ECO:0000256" key="1">
    <source>
        <dbReference type="ARBA" id="ARBA00004651"/>
    </source>
</evidence>
<feature type="transmembrane region" description="Helical" evidence="7">
    <location>
        <begin position="143"/>
        <end position="164"/>
    </location>
</feature>
<feature type="transmembrane region" description="Helical" evidence="7">
    <location>
        <begin position="95"/>
        <end position="122"/>
    </location>
</feature>
<dbReference type="SUPFAM" id="SSF81321">
    <property type="entry name" value="Family A G protein-coupled receptor-like"/>
    <property type="match status" value="1"/>
</dbReference>
<feature type="transmembrane region" description="Helical" evidence="7">
    <location>
        <begin position="246"/>
        <end position="268"/>
    </location>
</feature>
<dbReference type="PRINTS" id="PR00237">
    <property type="entry name" value="GPCRRHODOPSN"/>
</dbReference>
<accession>A0ABM0MHZ8</accession>
<dbReference type="Proteomes" id="UP000694865">
    <property type="component" value="Unplaced"/>
</dbReference>
<reference evidence="10" key="1">
    <citation type="submission" date="2025-08" db="UniProtKB">
        <authorList>
            <consortium name="RefSeq"/>
        </authorList>
    </citation>
    <scope>IDENTIFICATION</scope>
    <source>
        <tissue evidence="10">Testes</tissue>
    </source>
</reference>
<feature type="region of interest" description="Disordered" evidence="6">
    <location>
        <begin position="334"/>
        <end position="366"/>
    </location>
</feature>
<gene>
    <name evidence="10" type="primary">LOC102805239</name>
</gene>
<keyword evidence="9" id="KW-1185">Reference proteome</keyword>